<dbReference type="KEGG" id="fek:C1H87_08705"/>
<evidence type="ECO:0000313" key="2">
    <source>
        <dbReference type="EMBL" id="AUP78774.1"/>
    </source>
</evidence>
<accession>A0A2K9PNZ9</accession>
<keyword evidence="1" id="KW-1133">Transmembrane helix</keyword>
<keyword evidence="1" id="KW-0472">Membrane</keyword>
<dbReference type="InterPro" id="IPR023393">
    <property type="entry name" value="START-like_dom_sf"/>
</dbReference>
<dbReference type="Proteomes" id="UP000235826">
    <property type="component" value="Chromosome"/>
</dbReference>
<dbReference type="InterPro" id="IPR019587">
    <property type="entry name" value="Polyketide_cyclase/dehydratase"/>
</dbReference>
<feature type="transmembrane region" description="Helical" evidence="1">
    <location>
        <begin position="76"/>
        <end position="100"/>
    </location>
</feature>
<dbReference type="Pfam" id="PF10604">
    <property type="entry name" value="Polyketide_cyc2"/>
    <property type="match status" value="1"/>
</dbReference>
<protein>
    <recommendedName>
        <fullName evidence="4">Coenzyme Q-binding protein COQ10 START domain-containing protein</fullName>
    </recommendedName>
</protein>
<evidence type="ECO:0008006" key="4">
    <source>
        <dbReference type="Google" id="ProtNLM"/>
    </source>
</evidence>
<dbReference type="AlphaFoldDB" id="A0A2K9PNZ9"/>
<feature type="transmembrane region" description="Helical" evidence="1">
    <location>
        <begin position="18"/>
        <end position="36"/>
    </location>
</feature>
<name>A0A2K9PNZ9_9FLAO</name>
<feature type="transmembrane region" description="Helical" evidence="1">
    <location>
        <begin position="48"/>
        <end position="69"/>
    </location>
</feature>
<sequence>MLLIMINKETMNTSKKATLFNTIATFASGMAILLFNKKLMSIFEIENNTPFLVIGSIITFFSLTMLIEIKKQRSLAILWIIIQDILFVIASIIVLIVRPFEISNTGYLLIELFLIPIIFFIIYQSIGLARMDRKPGTKTKLMVFKRKVKATKKDAWNIISDIENYHKVASNIDGVKIISGDGKGMVRSCSHGKDSWFETCTLWEVEKEYAFVVDTKAPDYPYPFKSLMGIWKVDSIEQNITEITMIFEFEYTKGFQSIILHPLLKTKFTKVCIEIMDKWQAALEQ</sequence>
<gene>
    <name evidence="2" type="ORF">C1H87_08705</name>
</gene>
<keyword evidence="3" id="KW-1185">Reference proteome</keyword>
<keyword evidence="1" id="KW-0812">Transmembrane</keyword>
<organism evidence="2 3">
    <name type="scientific">Flavivirga eckloniae</name>
    <dbReference type="NCBI Taxonomy" id="1803846"/>
    <lineage>
        <taxon>Bacteria</taxon>
        <taxon>Pseudomonadati</taxon>
        <taxon>Bacteroidota</taxon>
        <taxon>Flavobacteriia</taxon>
        <taxon>Flavobacteriales</taxon>
        <taxon>Flavobacteriaceae</taxon>
        <taxon>Flavivirga</taxon>
    </lineage>
</organism>
<proteinExistence type="predicted"/>
<dbReference type="Gene3D" id="3.30.530.20">
    <property type="match status" value="1"/>
</dbReference>
<dbReference type="SUPFAM" id="SSF55961">
    <property type="entry name" value="Bet v1-like"/>
    <property type="match status" value="1"/>
</dbReference>
<evidence type="ECO:0000313" key="3">
    <source>
        <dbReference type="Proteomes" id="UP000235826"/>
    </source>
</evidence>
<dbReference type="EMBL" id="CP025791">
    <property type="protein sequence ID" value="AUP78774.1"/>
    <property type="molecule type" value="Genomic_DNA"/>
</dbReference>
<reference evidence="2 3" key="1">
    <citation type="submission" date="2018-01" db="EMBL/GenBank/DDBJ databases">
        <title>Complete genome sequence of Flavivirga eckloniae ECD14 isolated from seaweed Ecklonia cava.</title>
        <authorList>
            <person name="Lee J.H."/>
            <person name="Baik K.S."/>
            <person name="Seong C.N."/>
        </authorList>
    </citation>
    <scope>NUCLEOTIDE SEQUENCE [LARGE SCALE GENOMIC DNA]</scope>
    <source>
        <strain evidence="2 3">ECD14</strain>
    </source>
</reference>
<feature type="transmembrane region" description="Helical" evidence="1">
    <location>
        <begin position="106"/>
        <end position="126"/>
    </location>
</feature>
<evidence type="ECO:0000256" key="1">
    <source>
        <dbReference type="SAM" id="Phobius"/>
    </source>
</evidence>